<name>A0A1B9PAE8_ALIFS</name>
<keyword evidence="4" id="KW-0804">Transcription</keyword>
<dbReference type="PANTHER" id="PTHR30118">
    <property type="entry name" value="HTH-TYPE TRANSCRIPTIONAL REGULATOR LEUO-RELATED"/>
    <property type="match status" value="1"/>
</dbReference>
<dbReference type="PROSITE" id="PS50931">
    <property type="entry name" value="HTH_LYSR"/>
    <property type="match status" value="1"/>
</dbReference>
<dbReference type="SUPFAM" id="SSF53850">
    <property type="entry name" value="Periplasmic binding protein-like II"/>
    <property type="match status" value="1"/>
</dbReference>
<dbReference type="Proteomes" id="UP000321787">
    <property type="component" value="Unassembled WGS sequence"/>
</dbReference>
<evidence type="ECO:0000256" key="2">
    <source>
        <dbReference type="ARBA" id="ARBA00023015"/>
    </source>
</evidence>
<evidence type="ECO:0000256" key="4">
    <source>
        <dbReference type="ARBA" id="ARBA00023163"/>
    </source>
</evidence>
<proteinExistence type="inferred from homology"/>
<comment type="similarity">
    <text evidence="1">Belongs to the LysR transcriptional regulatory family.</text>
</comment>
<dbReference type="Pfam" id="PF03466">
    <property type="entry name" value="LysR_substrate"/>
    <property type="match status" value="1"/>
</dbReference>
<evidence type="ECO:0000313" key="5">
    <source>
        <dbReference type="EMBL" id="GEK13631.1"/>
    </source>
</evidence>
<dbReference type="Gene3D" id="1.10.10.10">
    <property type="entry name" value="Winged helix-like DNA-binding domain superfamily/Winged helix DNA-binding domain"/>
    <property type="match status" value="1"/>
</dbReference>
<dbReference type="InterPro" id="IPR050389">
    <property type="entry name" value="LysR-type_TF"/>
</dbReference>
<evidence type="ECO:0000256" key="1">
    <source>
        <dbReference type="ARBA" id="ARBA00009437"/>
    </source>
</evidence>
<dbReference type="PANTHER" id="PTHR30118:SF7">
    <property type="entry name" value="TRANSCRIPTIONAL REGULATOR LYSR FAMILY"/>
    <property type="match status" value="1"/>
</dbReference>
<dbReference type="Gene3D" id="3.40.190.10">
    <property type="entry name" value="Periplasmic binding protein-like II"/>
    <property type="match status" value="2"/>
</dbReference>
<sequence length="321" mass="36912">MFFEKLTKIDLNLLLTLHLLLEEKSVTRAAQRLCLSQSAVSKNLAKLREQFNDPLFSRTAYGLQPTAKARNLQEQLHTLLSHLESITEASNFDPQSSHYRFRLGLVESTYPLLLPHFMSYILNKAPNVMLDTHAWDTNTLKKLQSGEMDIGITGKDLDPKYANITMHTPEDICSKEIYRDSQMCLVRRDHPVLKQEWTLDTYLQQRHVQVRCDGKDQWLLDYKLADRGLERSIGIIVPDFNSAASLCTHTDLVFTAPSHFIKLIAQQLDLVVLPLPTELPQMAYTLFWHQQKENDAANCWLRNTIINHCKDLSVSTIADEH</sequence>
<dbReference type="EMBL" id="BJTZ01000008">
    <property type="protein sequence ID" value="GEK13631.1"/>
    <property type="molecule type" value="Genomic_DNA"/>
</dbReference>
<reference evidence="5 6" key="1">
    <citation type="submission" date="2019-07" db="EMBL/GenBank/DDBJ databases">
        <title>Whole genome shotgun sequence of Aliivibrio fischeri NBRC 101058.</title>
        <authorList>
            <person name="Hosoyama A."/>
            <person name="Uohara A."/>
            <person name="Ohji S."/>
            <person name="Ichikawa N."/>
        </authorList>
    </citation>
    <scope>NUCLEOTIDE SEQUENCE [LARGE SCALE GENOMIC DNA]</scope>
    <source>
        <strain evidence="5 6">NBRC 101058</strain>
    </source>
</reference>
<dbReference type="InterPro" id="IPR036390">
    <property type="entry name" value="WH_DNA-bd_sf"/>
</dbReference>
<dbReference type="InterPro" id="IPR000847">
    <property type="entry name" value="LysR_HTH_N"/>
</dbReference>
<dbReference type="CDD" id="cd08417">
    <property type="entry name" value="PBP2_Nitroaromatics_like"/>
    <property type="match status" value="1"/>
</dbReference>
<dbReference type="PRINTS" id="PR00039">
    <property type="entry name" value="HTHLYSR"/>
</dbReference>
<evidence type="ECO:0000256" key="3">
    <source>
        <dbReference type="ARBA" id="ARBA00023125"/>
    </source>
</evidence>
<evidence type="ECO:0000313" key="6">
    <source>
        <dbReference type="Proteomes" id="UP000321787"/>
    </source>
</evidence>
<protein>
    <submittedName>
        <fullName evidence="5">LysR family transcriptional regulator</fullName>
    </submittedName>
</protein>
<keyword evidence="3" id="KW-0238">DNA-binding</keyword>
<accession>A0A1B9PAE8</accession>
<dbReference type="InterPro" id="IPR037402">
    <property type="entry name" value="YidZ_PBP2"/>
</dbReference>
<dbReference type="AlphaFoldDB" id="A0A1B9PAE8"/>
<dbReference type="InterPro" id="IPR005119">
    <property type="entry name" value="LysR_subst-bd"/>
</dbReference>
<keyword evidence="2" id="KW-0805">Transcription regulation</keyword>
<dbReference type="InterPro" id="IPR036388">
    <property type="entry name" value="WH-like_DNA-bd_sf"/>
</dbReference>
<dbReference type="SUPFAM" id="SSF46785">
    <property type="entry name" value="Winged helix' DNA-binding domain"/>
    <property type="match status" value="1"/>
</dbReference>
<dbReference type="GO" id="GO:0003677">
    <property type="term" value="F:DNA binding"/>
    <property type="evidence" value="ECO:0007669"/>
    <property type="project" value="UniProtKB-KW"/>
</dbReference>
<comment type="caution">
    <text evidence="5">The sequence shown here is derived from an EMBL/GenBank/DDBJ whole genome shotgun (WGS) entry which is preliminary data.</text>
</comment>
<dbReference type="Pfam" id="PF00126">
    <property type="entry name" value="HTH_1"/>
    <property type="match status" value="1"/>
</dbReference>
<organism evidence="5 6">
    <name type="scientific">Aliivibrio fischeri</name>
    <name type="common">Vibrio fischeri</name>
    <dbReference type="NCBI Taxonomy" id="668"/>
    <lineage>
        <taxon>Bacteria</taxon>
        <taxon>Pseudomonadati</taxon>
        <taxon>Pseudomonadota</taxon>
        <taxon>Gammaproteobacteria</taxon>
        <taxon>Vibrionales</taxon>
        <taxon>Vibrionaceae</taxon>
        <taxon>Aliivibrio</taxon>
    </lineage>
</organism>
<dbReference type="RefSeq" id="WP_012532833.1">
    <property type="nucleotide sequence ID" value="NZ_BJTZ01000008.1"/>
</dbReference>
<dbReference type="GO" id="GO:0003700">
    <property type="term" value="F:DNA-binding transcription factor activity"/>
    <property type="evidence" value="ECO:0007669"/>
    <property type="project" value="InterPro"/>
</dbReference>
<gene>
    <name evidence="5" type="primary">yidZ</name>
    <name evidence="5" type="ORF">AFI02nite_16670</name>
</gene>